<dbReference type="Pfam" id="PF02931">
    <property type="entry name" value="Neur_chan_LBD"/>
    <property type="match status" value="1"/>
</dbReference>
<feature type="domain" description="Neurotransmitter-gated ion-channel transmembrane" evidence="14">
    <location>
        <begin position="254"/>
        <end position="350"/>
    </location>
</feature>
<dbReference type="InterPro" id="IPR006029">
    <property type="entry name" value="Neurotrans-gated_channel_TM"/>
</dbReference>
<dbReference type="AlphaFoldDB" id="A0AAD5SZU4"/>
<evidence type="ECO:0000256" key="3">
    <source>
        <dbReference type="ARBA" id="ARBA00022448"/>
    </source>
</evidence>
<dbReference type="PRINTS" id="PR00252">
    <property type="entry name" value="NRIONCHANNEL"/>
</dbReference>
<dbReference type="InterPro" id="IPR036719">
    <property type="entry name" value="Neuro-gated_channel_TM_sf"/>
</dbReference>
<keyword evidence="5 11" id="KW-0812">Transmembrane</keyword>
<accession>A0AAD5SZU4</accession>
<protein>
    <recommendedName>
        <fullName evidence="17">Neurotransmitter-gated ion-channel ligand-binding domain-containing protein</fullName>
    </recommendedName>
</protein>
<evidence type="ECO:0000256" key="5">
    <source>
        <dbReference type="ARBA" id="ARBA00022692"/>
    </source>
</evidence>
<keyword evidence="4" id="KW-1003">Cell membrane</keyword>
<feature type="transmembrane region" description="Helical" evidence="11">
    <location>
        <begin position="402"/>
        <end position="420"/>
    </location>
</feature>
<evidence type="ECO:0000256" key="11">
    <source>
        <dbReference type="SAM" id="Phobius"/>
    </source>
</evidence>
<proteinExistence type="predicted"/>
<evidence type="ECO:0000256" key="1">
    <source>
        <dbReference type="ARBA" id="ARBA00004141"/>
    </source>
</evidence>
<dbReference type="GO" id="GO:0004888">
    <property type="term" value="F:transmembrane signaling receptor activity"/>
    <property type="evidence" value="ECO:0007669"/>
    <property type="project" value="InterPro"/>
</dbReference>
<keyword evidence="8" id="KW-0406">Ion transport</keyword>
<keyword evidence="7 11" id="KW-1133">Transmembrane helix</keyword>
<evidence type="ECO:0000259" key="14">
    <source>
        <dbReference type="Pfam" id="PF02932"/>
    </source>
</evidence>
<dbReference type="Gene3D" id="1.20.58.390">
    <property type="entry name" value="Neurotransmitter-gated ion-channel transmembrane domain"/>
    <property type="match status" value="1"/>
</dbReference>
<evidence type="ECO:0000256" key="2">
    <source>
        <dbReference type="ARBA" id="ARBA00004236"/>
    </source>
</evidence>
<sequence>MRNVVVAACIALTCVLGVYGQNITLPTTVVTGYTNLTALELSLFSKYDALSRPGAGTGDPTVIQCQLKLNKFEDLDPLAGTFTMDLYLRLQWTDPRLVFNTSLLDGEAFHVDPDLAWKPDIYFYNEAAAMTALDASFKLKAAGLLYWSRHFLMVFAADLDLTKFPYDSQSLDLQLVSYSYDNATIILDWFSTGAVFPDPISDPTNPLKADLWTINSVDNSSTNMNEVVGQTDYSLLTVSIGVTRIPTYYVTRYIIPLFVIALASSAQYWIDSAAVSTRVGAGVTLLLAIVSFMFLLSGDLPKVSYNTRMDNFVLACFFFIFFGLCEFAVVHWISFEGEDTAEPGNKNEQAEHAEFERDGSILVDKKRWIPQLMDTSLRFIQPVGVVVAWAMCFADLSTGGIAGLWVAFVVVSLFILAWIYHDISGYGIVRNEVHEVHVEDGGSPETIVHESHGVH</sequence>
<gene>
    <name evidence="15" type="ORF">HK100_012388</name>
</gene>
<feature type="transmembrane region" description="Helical" evidence="11">
    <location>
        <begin position="282"/>
        <end position="300"/>
    </location>
</feature>
<dbReference type="InterPro" id="IPR036734">
    <property type="entry name" value="Neur_chan_lig-bd_sf"/>
</dbReference>
<dbReference type="SUPFAM" id="SSF90112">
    <property type="entry name" value="Neurotransmitter-gated ion-channel transmembrane pore"/>
    <property type="match status" value="1"/>
</dbReference>
<dbReference type="EMBL" id="JADGJH010000880">
    <property type="protein sequence ID" value="KAJ3121449.1"/>
    <property type="molecule type" value="Genomic_DNA"/>
</dbReference>
<keyword evidence="10" id="KW-0407">Ion channel</keyword>
<keyword evidence="6 12" id="KW-0732">Signal</keyword>
<dbReference type="GO" id="GO:0005230">
    <property type="term" value="F:extracellular ligand-gated monoatomic ion channel activity"/>
    <property type="evidence" value="ECO:0007669"/>
    <property type="project" value="InterPro"/>
</dbReference>
<evidence type="ECO:0000256" key="9">
    <source>
        <dbReference type="ARBA" id="ARBA00023136"/>
    </source>
</evidence>
<dbReference type="InterPro" id="IPR006028">
    <property type="entry name" value="GABAA/Glycine_rcpt"/>
</dbReference>
<dbReference type="InterPro" id="IPR038050">
    <property type="entry name" value="Neuro_actylchol_rec"/>
</dbReference>
<evidence type="ECO:0000256" key="8">
    <source>
        <dbReference type="ARBA" id="ARBA00023065"/>
    </source>
</evidence>
<dbReference type="Proteomes" id="UP001211907">
    <property type="component" value="Unassembled WGS sequence"/>
</dbReference>
<keyword evidence="9 11" id="KW-0472">Membrane</keyword>
<keyword evidence="16" id="KW-1185">Reference proteome</keyword>
<feature type="chain" id="PRO_5042262308" description="Neurotransmitter-gated ion-channel ligand-binding domain-containing protein" evidence="12">
    <location>
        <begin position="21"/>
        <end position="455"/>
    </location>
</feature>
<comment type="subcellular location">
    <subcellularLocation>
        <location evidence="2">Cell membrane</location>
    </subcellularLocation>
    <subcellularLocation>
        <location evidence="1">Membrane</location>
        <topology evidence="1">Multi-pass membrane protein</topology>
    </subcellularLocation>
</comment>
<feature type="transmembrane region" description="Helical" evidence="11">
    <location>
        <begin position="312"/>
        <end position="333"/>
    </location>
</feature>
<name>A0AAD5SZU4_9FUNG</name>
<dbReference type="PRINTS" id="PR00253">
    <property type="entry name" value="GABAARECEPTR"/>
</dbReference>
<evidence type="ECO:0000256" key="7">
    <source>
        <dbReference type="ARBA" id="ARBA00022989"/>
    </source>
</evidence>
<reference evidence="15" key="1">
    <citation type="submission" date="2020-05" db="EMBL/GenBank/DDBJ databases">
        <title>Phylogenomic resolution of chytrid fungi.</title>
        <authorList>
            <person name="Stajich J.E."/>
            <person name="Amses K."/>
            <person name="Simmons R."/>
            <person name="Seto K."/>
            <person name="Myers J."/>
            <person name="Bonds A."/>
            <person name="Quandt C.A."/>
            <person name="Barry K."/>
            <person name="Liu P."/>
            <person name="Grigoriev I."/>
            <person name="Longcore J.E."/>
            <person name="James T.Y."/>
        </authorList>
    </citation>
    <scope>NUCLEOTIDE SEQUENCE</scope>
    <source>
        <strain evidence="15">JEL0513</strain>
    </source>
</reference>
<dbReference type="PANTHER" id="PTHR18945">
    <property type="entry name" value="NEUROTRANSMITTER GATED ION CHANNEL"/>
    <property type="match status" value="1"/>
</dbReference>
<evidence type="ECO:0000256" key="4">
    <source>
        <dbReference type="ARBA" id="ARBA00022475"/>
    </source>
</evidence>
<feature type="domain" description="Neurotransmitter-gated ion-channel ligand-binding" evidence="13">
    <location>
        <begin position="42"/>
        <end position="244"/>
    </location>
</feature>
<evidence type="ECO:0000256" key="10">
    <source>
        <dbReference type="ARBA" id="ARBA00023303"/>
    </source>
</evidence>
<evidence type="ECO:0008006" key="17">
    <source>
        <dbReference type="Google" id="ProtNLM"/>
    </source>
</evidence>
<feature type="signal peptide" evidence="12">
    <location>
        <begin position="1"/>
        <end position="20"/>
    </location>
</feature>
<evidence type="ECO:0000313" key="15">
    <source>
        <dbReference type="EMBL" id="KAJ3121449.1"/>
    </source>
</evidence>
<evidence type="ECO:0000313" key="16">
    <source>
        <dbReference type="Proteomes" id="UP001211907"/>
    </source>
</evidence>
<keyword evidence="3" id="KW-0813">Transport</keyword>
<dbReference type="GO" id="GO:0005886">
    <property type="term" value="C:plasma membrane"/>
    <property type="evidence" value="ECO:0007669"/>
    <property type="project" value="UniProtKB-SubCell"/>
</dbReference>
<dbReference type="InterPro" id="IPR006202">
    <property type="entry name" value="Neur_chan_lig-bd"/>
</dbReference>
<evidence type="ECO:0000256" key="6">
    <source>
        <dbReference type="ARBA" id="ARBA00022729"/>
    </source>
</evidence>
<dbReference type="Pfam" id="PF02932">
    <property type="entry name" value="Neur_chan_memb"/>
    <property type="match status" value="1"/>
</dbReference>
<evidence type="ECO:0000256" key="12">
    <source>
        <dbReference type="SAM" id="SignalP"/>
    </source>
</evidence>
<evidence type="ECO:0000259" key="13">
    <source>
        <dbReference type="Pfam" id="PF02931"/>
    </source>
</evidence>
<organism evidence="15 16">
    <name type="scientific">Physocladia obscura</name>
    <dbReference type="NCBI Taxonomy" id="109957"/>
    <lineage>
        <taxon>Eukaryota</taxon>
        <taxon>Fungi</taxon>
        <taxon>Fungi incertae sedis</taxon>
        <taxon>Chytridiomycota</taxon>
        <taxon>Chytridiomycota incertae sedis</taxon>
        <taxon>Chytridiomycetes</taxon>
        <taxon>Chytridiales</taxon>
        <taxon>Chytriomycetaceae</taxon>
        <taxon>Physocladia</taxon>
    </lineage>
</organism>
<feature type="transmembrane region" description="Helical" evidence="11">
    <location>
        <begin position="253"/>
        <end position="270"/>
    </location>
</feature>
<dbReference type="Gene3D" id="2.70.170.10">
    <property type="entry name" value="Neurotransmitter-gated ion-channel ligand-binding domain"/>
    <property type="match status" value="1"/>
</dbReference>
<comment type="caution">
    <text evidence="15">The sequence shown here is derived from an EMBL/GenBank/DDBJ whole genome shotgun (WGS) entry which is preliminary data.</text>
</comment>
<dbReference type="SUPFAM" id="SSF63712">
    <property type="entry name" value="Nicotinic receptor ligand binding domain-like"/>
    <property type="match status" value="1"/>
</dbReference>
<dbReference type="InterPro" id="IPR006201">
    <property type="entry name" value="Neur_channel"/>
</dbReference>